<feature type="binding site" evidence="2">
    <location>
        <position position="143"/>
    </location>
    <ligand>
        <name>Mn(2+)</name>
        <dbReference type="ChEBI" id="CHEBI:29035"/>
        <label>2</label>
    </ligand>
</feature>
<protein>
    <submittedName>
        <fullName evidence="4">N-acetyl-L,l-diaminopimelate deacetylase homolog</fullName>
        <ecNumber evidence="4">3.5.1.18</ecNumber>
    </submittedName>
</protein>
<sequence>MNDQWITEHAKAYFQKTIVHRRQLHQHPELSFHEENTAAYLEAELSQMPGMRVKTGVGLETAVIATIHGGDGPTIGIRADMDALPINEANQCLYRSQNEGVMHACGHDAHMAIALSVAHLMSELWQRGELLGTVRFLFQPAEETTDRSGKTGGHYLAASGVLDSLDALFALHVMPEYPLGVVLVPDGYCTANVDEFTAIIKGKGGHGAYPHLSNDPIWMLGAVLQALQGIVSRKTSPLEPAVVSVCHVTAGDGKTNNVIPSEARLQGTFRSYSPEVRAQLVQQFESVLSIVKSLGGDYQLLINHGEPSVYNHQSLTPIMKRAIGRLLPEVCIRPDTFGLGGEDFAHMAARVPSTMFFLGCATEDGVKRDLHAPIFDLDEQSLLIGVTVFAGTILECLHHPEQIPDKKQMTC</sequence>
<dbReference type="GO" id="GO:0046872">
    <property type="term" value="F:metal ion binding"/>
    <property type="evidence" value="ECO:0007669"/>
    <property type="project" value="UniProtKB-KW"/>
</dbReference>
<evidence type="ECO:0000313" key="4">
    <source>
        <dbReference type="EMBL" id="GAY78160.1"/>
    </source>
</evidence>
<reference evidence="4 5" key="1">
    <citation type="submission" date="2017-11" db="EMBL/GenBank/DDBJ databases">
        <title>Draft Genome Sequence of Sporolactobacillus inulinus NBRC 111894 Isolated from Koso, a Japanese Sugar-Vegetable Fermented Beverage.</title>
        <authorList>
            <person name="Chiou T.Y."/>
            <person name="Oshima K."/>
            <person name="Suda W."/>
            <person name="Hattori M."/>
            <person name="Takahashi T."/>
        </authorList>
    </citation>
    <scope>NUCLEOTIDE SEQUENCE [LARGE SCALE GENOMIC DNA]</scope>
    <source>
        <strain evidence="4 5">NBRC111894</strain>
    </source>
</reference>
<keyword evidence="2" id="KW-0479">Metal-binding</keyword>
<dbReference type="PIRSF" id="PIRSF005962">
    <property type="entry name" value="Pept_M20D_amidohydro"/>
    <property type="match status" value="1"/>
</dbReference>
<proteinExistence type="predicted"/>
<dbReference type="RefSeq" id="WP_262393277.1">
    <property type="nucleotide sequence ID" value="NZ_BEXB01000041.1"/>
</dbReference>
<dbReference type="PANTHER" id="PTHR11014">
    <property type="entry name" value="PEPTIDASE M20 FAMILY MEMBER"/>
    <property type="match status" value="1"/>
</dbReference>
<dbReference type="GO" id="GO:0009014">
    <property type="term" value="F:succinyl-diaminopimelate desuccinylase activity"/>
    <property type="evidence" value="ECO:0007669"/>
    <property type="project" value="UniProtKB-EC"/>
</dbReference>
<feature type="domain" description="Peptidase M20 dimerisation" evidence="3">
    <location>
        <begin position="195"/>
        <end position="289"/>
    </location>
</feature>
<dbReference type="Pfam" id="PF01546">
    <property type="entry name" value="Peptidase_M20"/>
    <property type="match status" value="1"/>
</dbReference>
<dbReference type="FunFam" id="3.30.70.360:FF:000001">
    <property type="entry name" value="N-acetyldiaminopimelate deacetylase"/>
    <property type="match status" value="1"/>
</dbReference>
<evidence type="ECO:0000256" key="1">
    <source>
        <dbReference type="ARBA" id="ARBA00022801"/>
    </source>
</evidence>
<dbReference type="Proteomes" id="UP000319716">
    <property type="component" value="Unassembled WGS sequence"/>
</dbReference>
<dbReference type="Gene3D" id="3.40.630.10">
    <property type="entry name" value="Zn peptidases"/>
    <property type="match status" value="1"/>
</dbReference>
<dbReference type="EC" id="3.5.1.18" evidence="4"/>
<feature type="binding site" evidence="2">
    <location>
        <position position="172"/>
    </location>
    <ligand>
        <name>Mn(2+)</name>
        <dbReference type="ChEBI" id="CHEBI:29035"/>
        <label>2</label>
    </ligand>
</feature>
<dbReference type="InterPro" id="IPR002933">
    <property type="entry name" value="Peptidase_M20"/>
</dbReference>
<dbReference type="InterPro" id="IPR011650">
    <property type="entry name" value="Peptidase_M20_dimer"/>
</dbReference>
<evidence type="ECO:0000256" key="2">
    <source>
        <dbReference type="PIRSR" id="PIRSR005962-1"/>
    </source>
</evidence>
<dbReference type="Gene3D" id="3.30.70.360">
    <property type="match status" value="1"/>
</dbReference>
<dbReference type="InterPro" id="IPR017439">
    <property type="entry name" value="Amidohydrolase"/>
</dbReference>
<comment type="cofactor">
    <cofactor evidence="2">
        <name>Mn(2+)</name>
        <dbReference type="ChEBI" id="CHEBI:29035"/>
    </cofactor>
    <text evidence="2">The Mn(2+) ion enhances activity.</text>
</comment>
<evidence type="ECO:0000313" key="5">
    <source>
        <dbReference type="Proteomes" id="UP000319716"/>
    </source>
</evidence>
<comment type="caution">
    <text evidence="4">The sequence shown here is derived from an EMBL/GenBank/DDBJ whole genome shotgun (WGS) entry which is preliminary data.</text>
</comment>
<dbReference type="NCBIfam" id="TIGR01891">
    <property type="entry name" value="amidohydrolases"/>
    <property type="match status" value="1"/>
</dbReference>
<keyword evidence="1 4" id="KW-0378">Hydrolase</keyword>
<dbReference type="EMBL" id="BEXB01000041">
    <property type="protein sequence ID" value="GAY78160.1"/>
    <property type="molecule type" value="Genomic_DNA"/>
</dbReference>
<dbReference type="SUPFAM" id="SSF55031">
    <property type="entry name" value="Bacterial exopeptidase dimerisation domain"/>
    <property type="match status" value="1"/>
</dbReference>
<accession>A0A4Y1ZGS8</accession>
<dbReference type="GO" id="GO:0019877">
    <property type="term" value="P:diaminopimelate biosynthetic process"/>
    <property type="evidence" value="ECO:0007669"/>
    <property type="project" value="UniProtKB-ARBA"/>
</dbReference>
<dbReference type="PANTHER" id="PTHR11014:SF63">
    <property type="entry name" value="METALLOPEPTIDASE, PUTATIVE (AFU_ORTHOLOGUE AFUA_6G09600)-RELATED"/>
    <property type="match status" value="1"/>
</dbReference>
<dbReference type="SUPFAM" id="SSF53187">
    <property type="entry name" value="Zn-dependent exopeptidases"/>
    <property type="match status" value="1"/>
</dbReference>
<dbReference type="GO" id="GO:0050118">
    <property type="term" value="F:N-acetyldiaminopimelate deacetylase activity"/>
    <property type="evidence" value="ECO:0007669"/>
    <property type="project" value="UniProtKB-ARBA"/>
</dbReference>
<organism evidence="4 5">
    <name type="scientific">Sporolactobacillus inulinus</name>
    <dbReference type="NCBI Taxonomy" id="2078"/>
    <lineage>
        <taxon>Bacteria</taxon>
        <taxon>Bacillati</taxon>
        <taxon>Bacillota</taxon>
        <taxon>Bacilli</taxon>
        <taxon>Bacillales</taxon>
        <taxon>Sporolactobacillaceae</taxon>
        <taxon>Sporolactobacillus</taxon>
    </lineage>
</organism>
<name>A0A4Y1ZGS8_9BACL</name>
<dbReference type="Pfam" id="PF07687">
    <property type="entry name" value="M20_dimer"/>
    <property type="match status" value="1"/>
</dbReference>
<dbReference type="AlphaFoldDB" id="A0A4Y1ZGS8"/>
<keyword evidence="2" id="KW-0464">Manganese</keyword>
<feature type="binding site" evidence="2">
    <location>
        <position position="371"/>
    </location>
    <ligand>
        <name>Mn(2+)</name>
        <dbReference type="ChEBI" id="CHEBI:29035"/>
        <label>2</label>
    </ligand>
</feature>
<feature type="binding site" evidence="2">
    <location>
        <position position="105"/>
    </location>
    <ligand>
        <name>Mn(2+)</name>
        <dbReference type="ChEBI" id="CHEBI:29035"/>
        <label>2</label>
    </ligand>
</feature>
<evidence type="ECO:0000259" key="3">
    <source>
        <dbReference type="Pfam" id="PF07687"/>
    </source>
</evidence>
<gene>
    <name evidence="4" type="ORF">NBRC111894_3714</name>
</gene>
<feature type="binding site" evidence="2">
    <location>
        <position position="107"/>
    </location>
    <ligand>
        <name>Mn(2+)</name>
        <dbReference type="ChEBI" id="CHEBI:29035"/>
        <label>2</label>
    </ligand>
</feature>
<dbReference type="InterPro" id="IPR036264">
    <property type="entry name" value="Bact_exopeptidase_dim_dom"/>
</dbReference>